<dbReference type="RefSeq" id="XP_044565456.1">
    <property type="nucleotide sequence ID" value="XM_044703833.1"/>
</dbReference>
<feature type="region of interest" description="Disordered" evidence="1">
    <location>
        <begin position="825"/>
        <end position="856"/>
    </location>
</feature>
<evidence type="ECO:0000313" key="3">
    <source>
        <dbReference type="Proteomes" id="UP000444721"/>
    </source>
</evidence>
<proteinExistence type="predicted"/>
<dbReference type="EMBL" id="VFQX01000017">
    <property type="protein sequence ID" value="KAF0980743.1"/>
    <property type="molecule type" value="Genomic_DNA"/>
</dbReference>
<dbReference type="GeneID" id="68120441"/>
<dbReference type="AlphaFoldDB" id="A0A6A5BRQ0"/>
<evidence type="ECO:0000313" key="2">
    <source>
        <dbReference type="EMBL" id="KAF0980743.1"/>
    </source>
</evidence>
<dbReference type="SUPFAM" id="SSF52047">
    <property type="entry name" value="RNI-like"/>
    <property type="match status" value="1"/>
</dbReference>
<feature type="compositionally biased region" description="Low complexity" evidence="1">
    <location>
        <begin position="784"/>
        <end position="807"/>
    </location>
</feature>
<gene>
    <name evidence="2" type="ORF">FDP41_013226</name>
</gene>
<dbReference type="VEuPathDB" id="AmoebaDB:NF0028070"/>
<dbReference type="Pfam" id="PF13516">
    <property type="entry name" value="LRR_6"/>
    <property type="match status" value="5"/>
</dbReference>
<dbReference type="InterPro" id="IPR001611">
    <property type="entry name" value="Leu-rich_rpt"/>
</dbReference>
<keyword evidence="3" id="KW-1185">Reference proteome</keyword>
<dbReference type="VEuPathDB" id="AmoebaDB:FDP41_013226"/>
<dbReference type="VEuPathDB" id="AmoebaDB:NF0095940"/>
<name>A0A6A5BRQ0_NAEFO</name>
<organism evidence="2 3">
    <name type="scientific">Naegleria fowleri</name>
    <name type="common">Brain eating amoeba</name>
    <dbReference type="NCBI Taxonomy" id="5763"/>
    <lineage>
        <taxon>Eukaryota</taxon>
        <taxon>Discoba</taxon>
        <taxon>Heterolobosea</taxon>
        <taxon>Tetramitia</taxon>
        <taxon>Eutetramitia</taxon>
        <taxon>Vahlkampfiidae</taxon>
        <taxon>Naegleria</taxon>
    </lineage>
</organism>
<dbReference type="VEuPathDB" id="AmoebaDB:NfTy_036320"/>
<protein>
    <submittedName>
        <fullName evidence="2">Uncharacterized protein</fullName>
    </submittedName>
</protein>
<dbReference type="OMA" id="FDIQGIM"/>
<feature type="region of interest" description="Disordered" evidence="1">
    <location>
        <begin position="464"/>
        <end position="488"/>
    </location>
</feature>
<dbReference type="OrthoDB" id="120976at2759"/>
<dbReference type="Gene3D" id="3.80.10.10">
    <property type="entry name" value="Ribonuclease Inhibitor"/>
    <property type="match status" value="3"/>
</dbReference>
<dbReference type="InterPro" id="IPR032675">
    <property type="entry name" value="LRR_dom_sf"/>
</dbReference>
<accession>A0A6A5BRQ0</accession>
<dbReference type="SMART" id="SM00368">
    <property type="entry name" value="LRR_RI"/>
    <property type="match status" value="7"/>
</dbReference>
<comment type="caution">
    <text evidence="2">The sequence shown here is derived from an EMBL/GenBank/DDBJ whole genome shotgun (WGS) entry which is preliminary data.</text>
</comment>
<dbReference type="Proteomes" id="UP000444721">
    <property type="component" value="Unassembled WGS sequence"/>
</dbReference>
<dbReference type="PANTHER" id="PTHR24114:SF2">
    <property type="entry name" value="F-BOX DOMAIN-CONTAINING PROTEIN-RELATED"/>
    <property type="match status" value="1"/>
</dbReference>
<dbReference type="InterPro" id="IPR052394">
    <property type="entry name" value="LRR-containing"/>
</dbReference>
<sequence>MTTRTIDESLDLDSLLKGKSRYEQPYESFDFMIKQKELNFNDFGEDTLQGIGNRIIVDNLDDSWNPGKDSELDPREIYMNHCSKLGIDPTFEFIFALNDRNIKSCILSNRKKLLTDKDMICIATALTTNKHITELDISENNFSEECSVCLGDMLKRNTVLQKLVCGNNKLGDEGISYIFQCIGRNPFSSMIHLDMKGNKIINSLSSLNSVFSSNRIHTLNLQNNLIDESGASLLASSLLNNSSLKVLNLQHNRIGDKGATHFGKMLASNFSLQELDIGSNRIGIEGVSSLVTGLKNNKSLLKLNLRSNNVGDPGAYMFAKSLALNSNALEELYLGFNGISVDGAIALANMLKSNNRLKKFDIQGIMLDLSSMKIISDSLKENNSLLKLYLDIDSDSTKLAPQVAKTISEALQSNNTLQDLIIGGDMDFEEAFNPRTSIPQSSPAQPSPRHHFMLKESNNIHTTQSAFKKSEVHSSMESSPRMHDRHHSRSFKGMFDDVLEDGDISDFESEPENIKLPQIRSPAKKNETSINHYESDSIKYQKLNEDRFERLEQLVFSIQKETRDNMSKLSSQLREEIDGVRSFALNMVDSSLKSYHKNFESILEQYGTRLNSHNVSLNNSVADKMALNTSASHSLTMARESSAYLEQLKAELETKIESVLREAEEKLNGRISDIDYRFNQSIATLHKSVDDKLERQQKVIGRMTEEQRWIEEEGIKLRVEHEAKVETMIKTLKTDLEQMVEETKHQHNTKTSALEKKIDDLQRKVHDDETILISLSQAKDAKTKPSSSPSSTHHVSSSKSSPKSTSSDATLSQYNLIQALLSKSKEVLERQNNPTHNSKSIESRHGRPSTPAEREY</sequence>
<dbReference type="PANTHER" id="PTHR24114">
    <property type="entry name" value="LEUCINE RICH REPEAT FAMILY PROTEIN"/>
    <property type="match status" value="1"/>
</dbReference>
<evidence type="ECO:0000256" key="1">
    <source>
        <dbReference type="SAM" id="MobiDB-lite"/>
    </source>
</evidence>
<reference evidence="2 3" key="1">
    <citation type="journal article" date="2019" name="Sci. Rep.">
        <title>Nanopore sequencing improves the draft genome of the human pathogenic amoeba Naegleria fowleri.</title>
        <authorList>
            <person name="Liechti N."/>
            <person name="Schurch N."/>
            <person name="Bruggmann R."/>
            <person name="Wittwer M."/>
        </authorList>
    </citation>
    <scope>NUCLEOTIDE SEQUENCE [LARGE SCALE GENOMIC DNA]</scope>
    <source>
        <strain evidence="2 3">ATCC 30894</strain>
    </source>
</reference>
<feature type="region of interest" description="Disordered" evidence="1">
    <location>
        <begin position="776"/>
        <end position="810"/>
    </location>
</feature>